<reference evidence="2 3" key="1">
    <citation type="journal article" date="2013" name="Genome Announc.">
        <title>Draft Genome Sequence of Psychrobacter aquaticus Strain CMS 56T, Isolated from a Cyanobacterial Mat Sample Collected from Water Bodies in the McMurdo Dry Valley Region of Antarctica.</title>
        <authorList>
            <person name="Reddy G.S."/>
            <person name="Ara S."/>
            <person name="Singh A."/>
            <person name="Kumar Pinnaka A."/>
            <person name="Shivaji S."/>
        </authorList>
    </citation>
    <scope>NUCLEOTIDE SEQUENCE [LARGE SCALE GENOMIC DNA]</scope>
    <source>
        <strain evidence="2 3">CMS 56</strain>
    </source>
</reference>
<name>U4T305_9GAMM</name>
<comment type="caution">
    <text evidence="2">The sequence shown here is derived from an EMBL/GenBank/DDBJ whole genome shotgun (WGS) entry which is preliminary data.</text>
</comment>
<dbReference type="EMBL" id="AUSW01000035">
    <property type="protein sequence ID" value="ERL54331.1"/>
    <property type="molecule type" value="Genomic_DNA"/>
</dbReference>
<organism evidence="2 3">
    <name type="scientific">Psychrobacter aquaticus CMS 56</name>
    <dbReference type="NCBI Taxonomy" id="1354303"/>
    <lineage>
        <taxon>Bacteria</taxon>
        <taxon>Pseudomonadati</taxon>
        <taxon>Pseudomonadota</taxon>
        <taxon>Gammaproteobacteria</taxon>
        <taxon>Moraxellales</taxon>
        <taxon>Moraxellaceae</taxon>
        <taxon>Psychrobacter</taxon>
    </lineage>
</organism>
<dbReference type="Proteomes" id="UP000016761">
    <property type="component" value="Unassembled WGS sequence"/>
</dbReference>
<keyword evidence="1" id="KW-0175">Coiled coil</keyword>
<feature type="coiled-coil region" evidence="1">
    <location>
        <begin position="301"/>
        <end position="349"/>
    </location>
</feature>
<gene>
    <name evidence="2" type="ORF">M917_2479</name>
</gene>
<dbReference type="PATRIC" id="fig|1354303.4.peg.2437"/>
<dbReference type="OrthoDB" id="7058093at2"/>
<dbReference type="STRING" id="1354303.M917_2479"/>
<dbReference type="AlphaFoldDB" id="U4T305"/>
<evidence type="ECO:0000313" key="2">
    <source>
        <dbReference type="EMBL" id="ERL54331.1"/>
    </source>
</evidence>
<proteinExistence type="predicted"/>
<evidence type="ECO:0000313" key="3">
    <source>
        <dbReference type="Proteomes" id="UP000016761"/>
    </source>
</evidence>
<sequence>MSEQWYFGEVDYTPRPQTRISGIAKVDNGKWKKQVLTSDLAPVGKVFAPSLYGVAEKQFLIFTAKLNPRVNEHNSYSSDKEHDHYIIEERKKPTVVIDYRHMSTERIRYKLVEFGLGSIDAIDAEPNEVIVALSDTECAIVEVMSHPRNGRYVAKTRNVEVYSFNSAIFEGDAFEGQFIEIPDVTVGDFIREITWKLDVDILNDLLDKLKDYDEYLKTTTKQQRADLVSLLDRALNITEQEDWADIHEWLKGYKQRVARSLIEPREVINTLSNMQPFQQKLEIAQQAASNAYRQKIQPIIEQEIRSELADLLSQQESLKQNIQERHEILENQKVIQDELQQKISSLNQQLVAEIGHLNQTLGDIKELDSQENISLVDRLKRALHDQGKLINPTDTTFPPWSRGSGRDDIPYIDNSEFVAKLQAFEEKAAISQSELNLFDRALRSGDFVLLPSISAEIIIPKYAEIVTGGVTFRESLGPNILNLDDLWMQPNQGTKTGFARAWSTAVANPNQYHLVWLDGLQRTAIDLWLPSLTSVMYSSERPSNLLVMATIDDNFIDKERLWSELSRFSTPLKFDNQVEYNKRLLQRLSIVPEKCTQLAYQKVSVASENYSEMLEKGQLWLKELLDK</sequence>
<dbReference type="RefSeq" id="WP_021815091.1">
    <property type="nucleotide sequence ID" value="NZ_AUSW01000035.1"/>
</dbReference>
<accession>U4T305</accession>
<protein>
    <submittedName>
        <fullName evidence="2">Uncharacterized protein</fullName>
    </submittedName>
</protein>
<evidence type="ECO:0000256" key="1">
    <source>
        <dbReference type="SAM" id="Coils"/>
    </source>
</evidence>
<keyword evidence="3" id="KW-1185">Reference proteome</keyword>